<evidence type="ECO:0000313" key="2">
    <source>
        <dbReference type="Proteomes" id="UP000307378"/>
    </source>
</evidence>
<accession>A0A4S8Q055</accession>
<dbReference type="RefSeq" id="WP_136540453.1">
    <property type="nucleotide sequence ID" value="NZ_STGU01000005.1"/>
</dbReference>
<proteinExistence type="predicted"/>
<evidence type="ECO:0000313" key="1">
    <source>
        <dbReference type="EMBL" id="THV35805.1"/>
    </source>
</evidence>
<comment type="caution">
    <text evidence="1">The sequence shown here is derived from an EMBL/GenBank/DDBJ whole genome shotgun (WGS) entry which is preliminary data.</text>
</comment>
<dbReference type="AlphaFoldDB" id="A0A4S8Q055"/>
<protein>
    <submittedName>
        <fullName evidence="1">Uncharacterized protein</fullName>
    </submittedName>
</protein>
<gene>
    <name evidence="1" type="ORF">FAA86_10710</name>
</gene>
<dbReference type="EMBL" id="STGU01000005">
    <property type="protein sequence ID" value="THV35805.1"/>
    <property type="molecule type" value="Genomic_DNA"/>
</dbReference>
<sequence length="93" mass="10137">MSLWGVNRVQIAMTSVAFGERSAGLVDKIGWGQKIAPVLPEIQTSLSIMQTKHKGSHDGCSDRRSGHEPSIHWLSVFLKKGADELAAIAARRI</sequence>
<reference evidence="1 2" key="1">
    <citation type="submission" date="2019-04" db="EMBL/GenBank/DDBJ databases">
        <title>genome sequence of strain W3.</title>
        <authorList>
            <person name="Gao J."/>
            <person name="Sun J."/>
        </authorList>
    </citation>
    <scope>NUCLEOTIDE SEQUENCE [LARGE SCALE GENOMIC DNA]</scope>
    <source>
        <strain evidence="1 2">W3</strain>
    </source>
</reference>
<organism evidence="1 2">
    <name type="scientific">Rhizobium rosettiformans W3</name>
    <dbReference type="NCBI Taxonomy" id="538378"/>
    <lineage>
        <taxon>Bacteria</taxon>
        <taxon>Pseudomonadati</taxon>
        <taxon>Pseudomonadota</taxon>
        <taxon>Alphaproteobacteria</taxon>
        <taxon>Hyphomicrobiales</taxon>
        <taxon>Rhizobiaceae</taxon>
        <taxon>Rhizobium/Agrobacterium group</taxon>
        <taxon>Rhizobium</taxon>
    </lineage>
</organism>
<name>A0A4S8Q055_9HYPH</name>
<dbReference type="Proteomes" id="UP000307378">
    <property type="component" value="Unassembled WGS sequence"/>
</dbReference>